<dbReference type="eggNOG" id="ENOG5032S1Q">
    <property type="taxonomic scope" value="Bacteria"/>
</dbReference>
<dbReference type="EMBL" id="DS989862">
    <property type="protein sequence ID" value="EDX72639.1"/>
    <property type="molecule type" value="Genomic_DNA"/>
</dbReference>
<dbReference type="STRING" id="118168.MC7420_4912"/>
<reference evidence="1 2" key="1">
    <citation type="submission" date="2008-07" db="EMBL/GenBank/DDBJ databases">
        <authorList>
            <person name="Tandeau de Marsac N."/>
            <person name="Ferriera S."/>
            <person name="Johnson J."/>
            <person name="Kravitz S."/>
            <person name="Beeson K."/>
            <person name="Sutton G."/>
            <person name="Rogers Y.-H."/>
            <person name="Friedman R."/>
            <person name="Frazier M."/>
            <person name="Venter J.C."/>
        </authorList>
    </citation>
    <scope>NUCLEOTIDE SEQUENCE [LARGE SCALE GENOMIC DNA]</scope>
    <source>
        <strain evidence="1 2">PCC 7420</strain>
    </source>
</reference>
<proteinExistence type="predicted"/>
<organism evidence="1 2">
    <name type="scientific">Coleofasciculus chthonoplastes PCC 7420</name>
    <dbReference type="NCBI Taxonomy" id="118168"/>
    <lineage>
        <taxon>Bacteria</taxon>
        <taxon>Bacillati</taxon>
        <taxon>Cyanobacteriota</taxon>
        <taxon>Cyanophyceae</taxon>
        <taxon>Coleofasciculales</taxon>
        <taxon>Coleofasciculaceae</taxon>
        <taxon>Coleofasciculus</taxon>
    </lineage>
</organism>
<evidence type="ECO:0000313" key="1">
    <source>
        <dbReference type="EMBL" id="EDX72639.1"/>
    </source>
</evidence>
<sequence>MPNFSKSTCDRGLIRPSTDQRGYQQALDDFAIASLLSRLQTLCNTEFDAAGMNVSQSELESLAAILIRELTATLNSKIVSGYLKTMGYGCCDLPISFSHKRFSAVELPTNFPHVKPPRFIYGDKLQWIRDRADSLNPKLPHPPTSPDWGTAIGRFYGFASHHCGWTWCYLIWLDKCSPSSRWTVADTAWEDDLEPWEESQ</sequence>
<dbReference type="AlphaFoldDB" id="B4VZI5"/>
<gene>
    <name evidence="1" type="ORF">MC7420_4912</name>
</gene>
<keyword evidence="2" id="KW-1185">Reference proteome</keyword>
<protein>
    <submittedName>
        <fullName evidence="1">Uncharacterized protein</fullName>
    </submittedName>
</protein>
<accession>B4VZI5</accession>
<evidence type="ECO:0000313" key="2">
    <source>
        <dbReference type="Proteomes" id="UP000003835"/>
    </source>
</evidence>
<dbReference type="Proteomes" id="UP000003835">
    <property type="component" value="Unassembled WGS sequence"/>
</dbReference>
<dbReference type="RefSeq" id="WP_006104094.1">
    <property type="nucleotide sequence ID" value="NZ_DS989862.1"/>
</dbReference>
<dbReference type="HOGENOM" id="CLU_1554603_0_0_3"/>
<name>B4VZI5_9CYAN</name>